<keyword evidence="2" id="KW-0732">Signal</keyword>
<dbReference type="SUPFAM" id="SSF55486">
    <property type="entry name" value="Metalloproteases ('zincins'), catalytic domain"/>
    <property type="match status" value="1"/>
</dbReference>
<feature type="signal peptide" evidence="2">
    <location>
        <begin position="1"/>
        <end position="20"/>
    </location>
</feature>
<organism evidence="6 7">
    <name type="scientific">Flavilitoribacter nigricans (strain ATCC 23147 / DSM 23189 / NBRC 102662 / NCIMB 1420 / SS-2)</name>
    <name type="common">Lewinella nigricans</name>
    <dbReference type="NCBI Taxonomy" id="1122177"/>
    <lineage>
        <taxon>Bacteria</taxon>
        <taxon>Pseudomonadati</taxon>
        <taxon>Bacteroidota</taxon>
        <taxon>Saprospiria</taxon>
        <taxon>Saprospirales</taxon>
        <taxon>Lewinellaceae</taxon>
        <taxon>Flavilitoribacter</taxon>
    </lineage>
</organism>
<name>A0A2D0N500_FLAN2</name>
<dbReference type="OrthoDB" id="9776599at2"/>
<evidence type="ECO:0000256" key="2">
    <source>
        <dbReference type="SAM" id="SignalP"/>
    </source>
</evidence>
<dbReference type="PANTHER" id="PTHR38478:SF1">
    <property type="entry name" value="ZINC DEPENDENT METALLOPROTEASE DOMAIN LIPOPROTEIN"/>
    <property type="match status" value="1"/>
</dbReference>
<dbReference type="Pfam" id="PF16313">
    <property type="entry name" value="DUF4953"/>
    <property type="match status" value="1"/>
</dbReference>
<dbReference type="Pfam" id="PF17148">
    <property type="entry name" value="DUF5117"/>
    <property type="match status" value="1"/>
</dbReference>
<dbReference type="InterPro" id="IPR033413">
    <property type="entry name" value="DUF5117"/>
</dbReference>
<dbReference type="PANTHER" id="PTHR38478">
    <property type="entry name" value="PEPTIDASE M1A AND M12B"/>
    <property type="match status" value="1"/>
</dbReference>
<evidence type="ECO:0000256" key="1">
    <source>
        <dbReference type="SAM" id="MobiDB-lite"/>
    </source>
</evidence>
<feature type="region of interest" description="Disordered" evidence="1">
    <location>
        <begin position="790"/>
        <end position="810"/>
    </location>
</feature>
<dbReference type="AlphaFoldDB" id="A0A2D0N500"/>
<protein>
    <submittedName>
        <fullName evidence="6">Peptidase</fullName>
    </submittedName>
</protein>
<comment type="caution">
    <text evidence="6">The sequence shown here is derived from an EMBL/GenBank/DDBJ whole genome shotgun (WGS) entry which is preliminary data.</text>
</comment>
<keyword evidence="7" id="KW-1185">Reference proteome</keyword>
<evidence type="ECO:0000313" key="7">
    <source>
        <dbReference type="Proteomes" id="UP000223913"/>
    </source>
</evidence>
<dbReference type="InterPro" id="IPR032534">
    <property type="entry name" value="EcxA_zinc-bd"/>
</dbReference>
<sequence length="810" mass="90294">MRQLTLIFFLLLTINLSAQKDSETPTIAKKTESLQAYEGFFKYYWDEKGGKIWLEVENWDSEFLYINSLSAGIGSNDIGLDRNQLGNDRVVKFTRSGPKVLMVQPNYKFRAVSEMAAERESVAEAFASSVIWGFKVEAETDGKVLIDITPLLLSDAHGVADRLKRNKQGTFKIDASRSAIYLERTKNFPKNSEFEAITTFTGDASGGYIRSVTPTADAVTVRQHHSFVELPDDNYQPRIFDPRSGFIPTSYYDYATPIDQPLVKRFILRHRLEKKNPNTAVSEAVEPIVYYLDNGTPEPIRSALLEGARWWNQAYEAAGYKDAFQVKVLPDGADPMDVRYNMINWVHRSTRGWSYGSSVVDPRTGEIIKGHVLLGSLRVRQDFLIAQGLVEAYADGAEADPRLLEMALARLRQLSAHEVGHTIGLTHNFAASYNDRASVMDYPHPYIALDDKGEIDFSQAYDVGIGDWDKRMIIYGYSDFPDGTDEPAKLQEILAENIRLGLKFISDRDARPAGGAHPVAHLWDNGSSAVAELERLTAVRKKALSKFSEKNIAPGAPMATLENVLVPLYLAHRYQVEGVSKVIGGVNYTYAVRGDGQPTNEMVADAEQRKALNALLATLDPEFLAIPQSVIDLIPPQPMGYSRDRELFKIHTGLTFDPLAAAESSIEHTLNFLLEPQRLARVVEHHARDAQRMSLHDLLNELTQSTISQTANSAMAMEIKRIVQKSTLNHLLQLAGDKSIMQQVSAAALYKITELEADMKGFMDQRSDAASKAHVTYLLQQISRFKDAPDEFKVPEAPSLPDGSPIGCGE</sequence>
<feature type="domain" description="DUF5118" evidence="5">
    <location>
        <begin position="28"/>
        <end position="72"/>
    </location>
</feature>
<proteinExistence type="predicted"/>
<dbReference type="CDD" id="cd04276">
    <property type="entry name" value="ZnMc_MMP_like_2"/>
    <property type="match status" value="1"/>
</dbReference>
<dbReference type="InterPro" id="IPR034032">
    <property type="entry name" value="Zn_MMP-like_bac"/>
</dbReference>
<dbReference type="Proteomes" id="UP000223913">
    <property type="component" value="Unassembled WGS sequence"/>
</dbReference>
<dbReference type="InterPro" id="IPR033428">
    <property type="entry name" value="DUF5118"/>
</dbReference>
<feature type="chain" id="PRO_5013107474" evidence="2">
    <location>
        <begin position="21"/>
        <end position="810"/>
    </location>
</feature>
<gene>
    <name evidence="6" type="ORF">CRP01_30200</name>
</gene>
<dbReference type="RefSeq" id="WP_099153792.1">
    <property type="nucleotide sequence ID" value="NZ_PDUD01000036.1"/>
</dbReference>
<evidence type="ECO:0000259" key="5">
    <source>
        <dbReference type="Pfam" id="PF17162"/>
    </source>
</evidence>
<feature type="domain" description="DUF5117" evidence="4">
    <location>
        <begin position="84"/>
        <end position="275"/>
    </location>
</feature>
<dbReference type="Pfam" id="PF17162">
    <property type="entry name" value="DUF5118"/>
    <property type="match status" value="1"/>
</dbReference>
<dbReference type="EMBL" id="PDUD01000036">
    <property type="protein sequence ID" value="PHN02853.1"/>
    <property type="molecule type" value="Genomic_DNA"/>
</dbReference>
<feature type="domain" description="EcxA zinc-binding" evidence="3">
    <location>
        <begin position="403"/>
        <end position="711"/>
    </location>
</feature>
<accession>A0A2D0N500</accession>
<evidence type="ECO:0000259" key="3">
    <source>
        <dbReference type="Pfam" id="PF16313"/>
    </source>
</evidence>
<evidence type="ECO:0000259" key="4">
    <source>
        <dbReference type="Pfam" id="PF17148"/>
    </source>
</evidence>
<evidence type="ECO:0000313" key="6">
    <source>
        <dbReference type="EMBL" id="PHN02853.1"/>
    </source>
</evidence>
<reference evidence="6 7" key="1">
    <citation type="submission" date="2017-10" db="EMBL/GenBank/DDBJ databases">
        <title>The draft genome sequence of Lewinella nigricans NBRC 102662.</title>
        <authorList>
            <person name="Wang K."/>
        </authorList>
    </citation>
    <scope>NUCLEOTIDE SEQUENCE [LARGE SCALE GENOMIC DNA]</scope>
    <source>
        <strain evidence="6 7">NBRC 102662</strain>
    </source>
</reference>